<dbReference type="AlphaFoldDB" id="A0A3G3K2G0"/>
<feature type="transmembrane region" description="Helical" evidence="1">
    <location>
        <begin position="78"/>
        <end position="102"/>
    </location>
</feature>
<protein>
    <submittedName>
        <fullName evidence="2">Uncharacterized protein</fullName>
    </submittedName>
</protein>
<keyword evidence="1" id="KW-1133">Transmembrane helix</keyword>
<keyword evidence="1" id="KW-0812">Transmembrane</keyword>
<feature type="transmembrane region" description="Helical" evidence="1">
    <location>
        <begin position="208"/>
        <end position="228"/>
    </location>
</feature>
<feature type="transmembrane region" description="Helical" evidence="1">
    <location>
        <begin position="166"/>
        <end position="187"/>
    </location>
</feature>
<gene>
    <name evidence="2" type="ORF">EAV92_20240</name>
</gene>
<evidence type="ECO:0000313" key="2">
    <source>
        <dbReference type="EMBL" id="AYQ74686.1"/>
    </source>
</evidence>
<proteinExistence type="predicted"/>
<organism evidence="2 3">
    <name type="scientific">Cohnella candidum</name>
    <dbReference type="NCBI Taxonomy" id="2674991"/>
    <lineage>
        <taxon>Bacteria</taxon>
        <taxon>Bacillati</taxon>
        <taxon>Bacillota</taxon>
        <taxon>Bacilli</taxon>
        <taxon>Bacillales</taxon>
        <taxon>Paenibacillaceae</taxon>
        <taxon>Cohnella</taxon>
    </lineage>
</organism>
<accession>A0A3G3K2G0</accession>
<feature type="transmembrane region" description="Helical" evidence="1">
    <location>
        <begin position="123"/>
        <end position="146"/>
    </location>
</feature>
<reference evidence="2 3" key="1">
    <citation type="submission" date="2018-10" db="EMBL/GenBank/DDBJ databases">
        <title>Genome Sequence of Cohnella sp.</title>
        <authorList>
            <person name="Srinivasan S."/>
            <person name="Kim M.K."/>
        </authorList>
    </citation>
    <scope>NUCLEOTIDE SEQUENCE [LARGE SCALE GENOMIC DNA]</scope>
    <source>
        <strain evidence="2 3">18JY8-7</strain>
    </source>
</reference>
<feature type="transmembrane region" description="Helical" evidence="1">
    <location>
        <begin position="20"/>
        <end position="37"/>
    </location>
</feature>
<dbReference type="RefSeq" id="WP_123042766.1">
    <property type="nucleotide sequence ID" value="NZ_CP033433.1"/>
</dbReference>
<keyword evidence="3" id="KW-1185">Reference proteome</keyword>
<dbReference type="Proteomes" id="UP000269097">
    <property type="component" value="Chromosome"/>
</dbReference>
<evidence type="ECO:0000256" key="1">
    <source>
        <dbReference type="SAM" id="Phobius"/>
    </source>
</evidence>
<evidence type="ECO:0000313" key="3">
    <source>
        <dbReference type="Proteomes" id="UP000269097"/>
    </source>
</evidence>
<dbReference type="KEGG" id="coh:EAV92_20240"/>
<keyword evidence="1" id="KW-0472">Membrane</keyword>
<dbReference type="EMBL" id="CP033433">
    <property type="protein sequence ID" value="AYQ74686.1"/>
    <property type="molecule type" value="Genomic_DNA"/>
</dbReference>
<name>A0A3G3K2G0_9BACL</name>
<sequence>MRRWLGKGWDMTVRHKYVGVLLFLYRLLWGFFLFRLVDSVVTPVLARYPDLHPNANAIPLFLIEAEFRLLRTDLLDPLLWLLAGLLLFRMIVSPLINAGLYYSFRHSEEEKSGTRMLAGIRQAWKPVVLLYWLENALALLPAVWLLPMAKDRFFSAGSPGSWIRELLPYAAGWLIWGFVVHVLFQCLQFGAVSREGFGKALMQALSRALPLLAVSLAMAGIGAAASAAVSSVSLLWSGFIAVALHQAFHFVRTLLSLWTAASQFAVWRGNE</sequence>